<gene>
    <name evidence="2" type="ORF">CBR_g605</name>
</gene>
<dbReference type="Pfam" id="PF00078">
    <property type="entry name" value="RVT_1"/>
    <property type="match status" value="1"/>
</dbReference>
<proteinExistence type="predicted"/>
<protein>
    <recommendedName>
        <fullName evidence="1">Reverse transcriptase domain-containing protein</fullName>
    </recommendedName>
</protein>
<dbReference type="PANTHER" id="PTHR31635:SF196">
    <property type="entry name" value="REVERSE TRANSCRIPTASE DOMAIN-CONTAINING PROTEIN-RELATED"/>
    <property type="match status" value="1"/>
</dbReference>
<accession>A0A388KBS0</accession>
<dbReference type="InterPro" id="IPR043502">
    <property type="entry name" value="DNA/RNA_pol_sf"/>
</dbReference>
<reference evidence="2 3" key="1">
    <citation type="journal article" date="2018" name="Cell">
        <title>The Chara Genome: Secondary Complexity and Implications for Plant Terrestrialization.</title>
        <authorList>
            <person name="Nishiyama T."/>
            <person name="Sakayama H."/>
            <person name="Vries J.D."/>
            <person name="Buschmann H."/>
            <person name="Saint-Marcoux D."/>
            <person name="Ullrich K.K."/>
            <person name="Haas F.B."/>
            <person name="Vanderstraeten L."/>
            <person name="Becker D."/>
            <person name="Lang D."/>
            <person name="Vosolsobe S."/>
            <person name="Rombauts S."/>
            <person name="Wilhelmsson P.K.I."/>
            <person name="Janitza P."/>
            <person name="Kern R."/>
            <person name="Heyl A."/>
            <person name="Rumpler F."/>
            <person name="Villalobos L.I.A.C."/>
            <person name="Clay J.M."/>
            <person name="Skokan R."/>
            <person name="Toyoda A."/>
            <person name="Suzuki Y."/>
            <person name="Kagoshima H."/>
            <person name="Schijlen E."/>
            <person name="Tajeshwar N."/>
            <person name="Catarino B."/>
            <person name="Hetherington A.J."/>
            <person name="Saltykova A."/>
            <person name="Bonnot C."/>
            <person name="Breuninger H."/>
            <person name="Symeonidi A."/>
            <person name="Radhakrishnan G.V."/>
            <person name="Van Nieuwerburgh F."/>
            <person name="Deforce D."/>
            <person name="Chang C."/>
            <person name="Karol K.G."/>
            <person name="Hedrich R."/>
            <person name="Ulvskov P."/>
            <person name="Glockner G."/>
            <person name="Delwiche C.F."/>
            <person name="Petrasek J."/>
            <person name="Van de Peer Y."/>
            <person name="Friml J."/>
            <person name="Beilby M."/>
            <person name="Dolan L."/>
            <person name="Kohara Y."/>
            <person name="Sugano S."/>
            <person name="Fujiyama A."/>
            <person name="Delaux P.-M."/>
            <person name="Quint M."/>
            <person name="TheiBen G."/>
            <person name="Hagemann M."/>
            <person name="Harholt J."/>
            <person name="Dunand C."/>
            <person name="Zachgo S."/>
            <person name="Langdale J."/>
            <person name="Maumus F."/>
            <person name="Straeten D.V.D."/>
            <person name="Gould S.B."/>
            <person name="Rensing S.A."/>
        </authorList>
    </citation>
    <scope>NUCLEOTIDE SEQUENCE [LARGE SCALE GENOMIC DNA]</scope>
    <source>
        <strain evidence="2 3">S276</strain>
    </source>
</reference>
<feature type="domain" description="Reverse transcriptase" evidence="1">
    <location>
        <begin position="1"/>
        <end position="179"/>
    </location>
</feature>
<dbReference type="PANTHER" id="PTHR31635">
    <property type="entry name" value="REVERSE TRANSCRIPTASE DOMAIN-CONTAINING PROTEIN-RELATED"/>
    <property type="match status" value="1"/>
</dbReference>
<comment type="caution">
    <text evidence="2">The sequence shown here is derived from an EMBL/GenBank/DDBJ whole genome shotgun (WGS) entry which is preliminary data.</text>
</comment>
<dbReference type="Proteomes" id="UP000265515">
    <property type="component" value="Unassembled WGS sequence"/>
</dbReference>
<dbReference type="EMBL" id="BFEA01000088">
    <property type="protein sequence ID" value="GBG67471.1"/>
    <property type="molecule type" value="Genomic_DNA"/>
</dbReference>
<dbReference type="STRING" id="69332.A0A388KBS0"/>
<sequence length="435" mass="49730">MNTAVLLLDLEKAYDKVRWPFVFTTLRRMGFGPSCKWTVAMYTMSTSAVMINGHLSASFKLCRSLRQGCPLAPLLFVLQMEVVLNKVRRNPVIKGLALHSGAQCKVKALADDLFVISENSRESLNALKNVLVEYSNLSEASVKWSKSVFLLPAQFELTIQWGMKRIREGEEGRFLGVLVSLQGEVSTQGLLLQQRVTTRLRMWGLIWHLSVIGRALVANVALFSIMWFVSTVREVSDSVWKAIKRLVARFIWKPRAKDGQGFLIKVAWDLLTFPRVEGGLNLIDPAKRNQAQLSMWLHKVAMDPVKEQWMELAEQILIELAEQILMKDWNLSRPQDVWHCMFIPSFRRKKLKSRFWREVLKAWGSLPPEGCTQPRTKGGSASSVAVRKPSDYKGRGLVVQSRRFHRLLWISMGAKRSQHHWRSVEPTLGYVESPT</sequence>
<name>A0A388KBS0_CHABU</name>
<keyword evidence="3" id="KW-1185">Reference proteome</keyword>
<evidence type="ECO:0000313" key="2">
    <source>
        <dbReference type="EMBL" id="GBG67471.1"/>
    </source>
</evidence>
<dbReference type="OrthoDB" id="1932527at2759"/>
<dbReference type="SUPFAM" id="SSF56672">
    <property type="entry name" value="DNA/RNA polymerases"/>
    <property type="match status" value="1"/>
</dbReference>
<dbReference type="AlphaFoldDB" id="A0A388KBS0"/>
<organism evidence="2 3">
    <name type="scientific">Chara braunii</name>
    <name type="common">Braun's stonewort</name>
    <dbReference type="NCBI Taxonomy" id="69332"/>
    <lineage>
        <taxon>Eukaryota</taxon>
        <taxon>Viridiplantae</taxon>
        <taxon>Streptophyta</taxon>
        <taxon>Charophyceae</taxon>
        <taxon>Charales</taxon>
        <taxon>Characeae</taxon>
        <taxon>Chara</taxon>
    </lineage>
</organism>
<dbReference type="PROSITE" id="PS50878">
    <property type="entry name" value="RT_POL"/>
    <property type="match status" value="1"/>
</dbReference>
<dbReference type="OMA" id="TTLTAWW"/>
<dbReference type="InterPro" id="IPR000477">
    <property type="entry name" value="RT_dom"/>
</dbReference>
<dbReference type="Gramene" id="GBG67471">
    <property type="protein sequence ID" value="GBG67471"/>
    <property type="gene ID" value="CBR_g605"/>
</dbReference>
<evidence type="ECO:0000313" key="3">
    <source>
        <dbReference type="Proteomes" id="UP000265515"/>
    </source>
</evidence>
<evidence type="ECO:0000259" key="1">
    <source>
        <dbReference type="PROSITE" id="PS50878"/>
    </source>
</evidence>